<evidence type="ECO:0000256" key="1">
    <source>
        <dbReference type="ARBA" id="ARBA00022679"/>
    </source>
</evidence>
<dbReference type="InterPro" id="IPR050559">
    <property type="entry name" value="P-Pant_transferase_sf"/>
</dbReference>
<proteinExistence type="predicted"/>
<keyword evidence="4" id="KW-1185">Reference proteome</keyword>
<dbReference type="Pfam" id="PF22624">
    <property type="entry name" value="AASDHPPT_N"/>
    <property type="match status" value="1"/>
</dbReference>
<dbReference type="Gene3D" id="3.90.470.20">
    <property type="entry name" value="4'-phosphopantetheinyl transferase domain"/>
    <property type="match status" value="1"/>
</dbReference>
<dbReference type="GO" id="GO:0019878">
    <property type="term" value="P:lysine biosynthetic process via aminoadipic acid"/>
    <property type="evidence" value="ECO:0007669"/>
    <property type="project" value="TreeGrafter"/>
</dbReference>
<dbReference type="PANTHER" id="PTHR12215:SF10">
    <property type="entry name" value="L-AMINOADIPATE-SEMIALDEHYDE DEHYDROGENASE-PHOSPHOPANTETHEINYL TRANSFERASE"/>
    <property type="match status" value="1"/>
</dbReference>
<dbReference type="AlphaFoldDB" id="A0A975BLJ8"/>
<organism evidence="3 4">
    <name type="scientific">Desulfonema magnum</name>
    <dbReference type="NCBI Taxonomy" id="45655"/>
    <lineage>
        <taxon>Bacteria</taxon>
        <taxon>Pseudomonadati</taxon>
        <taxon>Thermodesulfobacteriota</taxon>
        <taxon>Desulfobacteria</taxon>
        <taxon>Desulfobacterales</taxon>
        <taxon>Desulfococcaceae</taxon>
        <taxon>Desulfonema</taxon>
    </lineage>
</organism>
<keyword evidence="1 3" id="KW-0808">Transferase</keyword>
<dbReference type="InterPro" id="IPR055066">
    <property type="entry name" value="AASDHPPT_N"/>
</dbReference>
<dbReference type="GO" id="GO:0008897">
    <property type="term" value="F:holo-[acyl-carrier-protein] synthase activity"/>
    <property type="evidence" value="ECO:0007669"/>
    <property type="project" value="InterPro"/>
</dbReference>
<sequence>MTELEYFWNVSPQNVAISETEVHVWRACLEPEEPKLRELSQTLSSDERTKADRFYFERDRNHFIAAHGFLRAILGRYSDMNPAHITFSYSPHGKPLLTWPLENICFNMSHSNGLALYAVTSNRHVGIDVEYVRPMPDAEELAKHFFLPVNMP</sequence>
<name>A0A975BLJ8_9BACT</name>
<dbReference type="RefSeq" id="WP_207682758.1">
    <property type="nucleotide sequence ID" value="NZ_CP061800.1"/>
</dbReference>
<dbReference type="GO" id="GO:0000287">
    <property type="term" value="F:magnesium ion binding"/>
    <property type="evidence" value="ECO:0007669"/>
    <property type="project" value="InterPro"/>
</dbReference>
<gene>
    <name evidence="3" type="ORF">dnm_036870</name>
</gene>
<feature type="domain" description="4'-phosphopantetheinyl transferase N-terminal" evidence="2">
    <location>
        <begin position="30"/>
        <end position="118"/>
    </location>
</feature>
<dbReference type="PANTHER" id="PTHR12215">
    <property type="entry name" value="PHOSPHOPANTETHEINE TRANSFERASE"/>
    <property type="match status" value="1"/>
</dbReference>
<dbReference type="InterPro" id="IPR037143">
    <property type="entry name" value="4-PPantetheinyl_Trfase_dom_sf"/>
</dbReference>
<protein>
    <submittedName>
        <fullName evidence="3">Transferase domain-containing protein</fullName>
    </submittedName>
</protein>
<dbReference type="Proteomes" id="UP000663722">
    <property type="component" value="Chromosome"/>
</dbReference>
<evidence type="ECO:0000313" key="4">
    <source>
        <dbReference type="Proteomes" id="UP000663722"/>
    </source>
</evidence>
<dbReference type="SUPFAM" id="SSF56214">
    <property type="entry name" value="4'-phosphopantetheinyl transferase"/>
    <property type="match status" value="1"/>
</dbReference>
<dbReference type="KEGG" id="dmm:dnm_036870"/>
<dbReference type="EMBL" id="CP061800">
    <property type="protein sequence ID" value="QTA87653.1"/>
    <property type="molecule type" value="Genomic_DNA"/>
</dbReference>
<evidence type="ECO:0000259" key="2">
    <source>
        <dbReference type="Pfam" id="PF22624"/>
    </source>
</evidence>
<evidence type="ECO:0000313" key="3">
    <source>
        <dbReference type="EMBL" id="QTA87653.1"/>
    </source>
</evidence>
<reference evidence="3" key="1">
    <citation type="journal article" date="2021" name="Microb. Physiol.">
        <title>Proteogenomic Insights into the Physiology of Marine, Sulfate-Reducing, Filamentous Desulfonema limicola and Desulfonema magnum.</title>
        <authorList>
            <person name="Schnaars V."/>
            <person name="Wohlbrand L."/>
            <person name="Scheve S."/>
            <person name="Hinrichs C."/>
            <person name="Reinhardt R."/>
            <person name="Rabus R."/>
        </authorList>
    </citation>
    <scope>NUCLEOTIDE SEQUENCE</scope>
    <source>
        <strain evidence="3">4be13</strain>
    </source>
</reference>
<accession>A0A975BLJ8</accession>
<dbReference type="GO" id="GO:0005829">
    <property type="term" value="C:cytosol"/>
    <property type="evidence" value="ECO:0007669"/>
    <property type="project" value="TreeGrafter"/>
</dbReference>